<dbReference type="InterPro" id="IPR036388">
    <property type="entry name" value="WH-like_DNA-bd_sf"/>
</dbReference>
<dbReference type="EMBL" id="JAVKGT010000029">
    <property type="protein sequence ID" value="MDR5712590.1"/>
    <property type="molecule type" value="Genomic_DNA"/>
</dbReference>
<dbReference type="SMART" id="SM00421">
    <property type="entry name" value="HTH_LUXR"/>
    <property type="match status" value="1"/>
</dbReference>
<evidence type="ECO:0000256" key="2">
    <source>
        <dbReference type="ARBA" id="ARBA00023125"/>
    </source>
</evidence>
<dbReference type="Gene3D" id="1.10.10.10">
    <property type="entry name" value="Winged helix-like DNA-binding domain superfamily/Winged helix DNA-binding domain"/>
    <property type="match status" value="1"/>
</dbReference>
<keyword evidence="3" id="KW-0804">Transcription</keyword>
<evidence type="ECO:0000313" key="6">
    <source>
        <dbReference type="EMBL" id="MDR5712590.1"/>
    </source>
</evidence>
<keyword evidence="2" id="KW-0238">DNA-binding</keyword>
<evidence type="ECO:0000256" key="3">
    <source>
        <dbReference type="ARBA" id="ARBA00023163"/>
    </source>
</evidence>
<dbReference type="Gene3D" id="3.40.50.300">
    <property type="entry name" value="P-loop containing nucleotide triphosphate hydrolases"/>
    <property type="match status" value="1"/>
</dbReference>
<dbReference type="PANTHER" id="PTHR44688:SF16">
    <property type="entry name" value="DNA-BINDING TRANSCRIPTIONAL ACTIVATOR DEVR_DOSR"/>
    <property type="match status" value="1"/>
</dbReference>
<dbReference type="SUPFAM" id="SSF46894">
    <property type="entry name" value="C-terminal effector domain of the bipartite response regulators"/>
    <property type="match status" value="1"/>
</dbReference>
<dbReference type="PANTHER" id="PTHR44688">
    <property type="entry name" value="DNA-BINDING TRANSCRIPTIONAL ACTIVATOR DEVR_DOSR"/>
    <property type="match status" value="1"/>
</dbReference>
<evidence type="ECO:0000256" key="1">
    <source>
        <dbReference type="ARBA" id="ARBA00023015"/>
    </source>
</evidence>
<gene>
    <name evidence="6" type="ORF">RH857_10685</name>
</gene>
<dbReference type="InterPro" id="IPR027417">
    <property type="entry name" value="P-loop_NTPase"/>
</dbReference>
<proteinExistence type="predicted"/>
<organism evidence="6 7">
    <name type="scientific">Nesterenkonia flava</name>
    <dbReference type="NCBI Taxonomy" id="469799"/>
    <lineage>
        <taxon>Bacteria</taxon>
        <taxon>Bacillati</taxon>
        <taxon>Actinomycetota</taxon>
        <taxon>Actinomycetes</taxon>
        <taxon>Micrococcales</taxon>
        <taxon>Micrococcaceae</taxon>
        <taxon>Nesterenkonia</taxon>
    </lineage>
</organism>
<feature type="domain" description="HTH luxR-type" evidence="5">
    <location>
        <begin position="904"/>
        <end position="969"/>
    </location>
</feature>
<dbReference type="Proteomes" id="UP001260872">
    <property type="component" value="Unassembled WGS sequence"/>
</dbReference>
<dbReference type="Pfam" id="PF00196">
    <property type="entry name" value="GerE"/>
    <property type="match status" value="1"/>
</dbReference>
<dbReference type="InterPro" id="IPR000792">
    <property type="entry name" value="Tscrpt_reg_LuxR_C"/>
</dbReference>
<keyword evidence="7" id="KW-1185">Reference proteome</keyword>
<dbReference type="InterPro" id="IPR016032">
    <property type="entry name" value="Sig_transdc_resp-reg_C-effctor"/>
</dbReference>
<accession>A0ABU1FVT7</accession>
<evidence type="ECO:0000259" key="5">
    <source>
        <dbReference type="PROSITE" id="PS50043"/>
    </source>
</evidence>
<evidence type="ECO:0000313" key="7">
    <source>
        <dbReference type="Proteomes" id="UP001260872"/>
    </source>
</evidence>
<protein>
    <submittedName>
        <fullName evidence="6">LuxR family transcriptional regulator</fullName>
    </submittedName>
</protein>
<dbReference type="PROSITE" id="PS50043">
    <property type="entry name" value="HTH_LUXR_2"/>
    <property type="match status" value="1"/>
</dbReference>
<dbReference type="CDD" id="cd06170">
    <property type="entry name" value="LuxR_C_like"/>
    <property type="match status" value="1"/>
</dbReference>
<reference evidence="7" key="1">
    <citation type="submission" date="2023-07" db="EMBL/GenBank/DDBJ databases">
        <title>Description of three actinobacteria isolated from air of manufacturing shop in a pharmaceutical factory.</title>
        <authorList>
            <person name="Zhang D.-F."/>
        </authorList>
    </citation>
    <scope>NUCLEOTIDE SEQUENCE [LARGE SCALE GENOMIC DNA]</scope>
    <source>
        <strain evidence="7">CCTCC AB 207010</strain>
    </source>
</reference>
<feature type="region of interest" description="Disordered" evidence="4">
    <location>
        <begin position="877"/>
        <end position="904"/>
    </location>
</feature>
<sequence>MKKRLQAIGRDEEIAAIQEAAGRARAGRTQVVFVEGCAGTGKSTLVGSALRACEEWNELSVVLDDEHCGMPGYLIRHILLSFGLSCSADASADDLVELAQQGLAEVEEPTAIMVSRLDKVDDLSAQVLLRLCSSLQQAPILMVFVAQVNTRVPVRRLSDYVRTNLDGTHVAVEPYGTAETKQLLSTYLRTPLSEELVQQVHEETAGYPLLIAALGRHLAATPLGRRSLSEALRAMRSGPDWLRMRSAVEEILKDVDALTARLLQVLAAARTPLTRHQLDAAVQTSVDVSALLETGLARWDDTVLGYAPRNAVVAQLLLDHCSAEDLAEVHRTLTAVAPAEAMAYRVQLLRTQEEQEALEPVMLRLREAGGEALSRGDLKSAFDSYYACAQLRPDQVALADMIDVALPLGRLERLVEFEPALRSLPSSLLRQGALAALALGQGDLTGALEALETHEGADHTEIGALVYAQAVAETGMHLALHHAHWKLRTPGQRAVQMLTAWEQDLCQRRCDAAAEPLRARICGVRAFIRLWESFSRRDPEGLKQSVTEMENLLKELEEIPGTEVYTAGLRAMRATRLMQLGQRDEIYPDLLELVDFPVPHHFLLYMQTQLALLLFSAGYWEEAENLASRAAGRALLSRESSASLISYAVVALTRGFQGRWDEVAPLIDELGRVKMSYGPLVASIYDWVCACRVGGLGDHEEALRHLLRMRDEQGGWWSIGPEPMLLLARSAYYAKARTLGAQVLRSVLAGDTPLSPELSHTVAVNYLAGFAAWSDGDTRGAWRHLVATMRWFVERPPFRSAQPHYEGGAFRLLMAILALDMAELFIQRPQDIYAQREEARQNLEWAITVFRSCGAQALLERACCVVAAFEDHPGVSAPTRGDGVHTLDPASLEPETDSAPTSAGDDLLRELTKREKQVALRIAEGETNREIAEAMKLSVRTVDYHVSNLLAKLNLDSRREVRQLLRAHAGQ</sequence>
<evidence type="ECO:0000256" key="4">
    <source>
        <dbReference type="SAM" id="MobiDB-lite"/>
    </source>
</evidence>
<dbReference type="RefSeq" id="WP_310537963.1">
    <property type="nucleotide sequence ID" value="NZ_BAAAOC010000005.1"/>
</dbReference>
<dbReference type="PROSITE" id="PS00622">
    <property type="entry name" value="HTH_LUXR_1"/>
    <property type="match status" value="1"/>
</dbReference>
<comment type="caution">
    <text evidence="6">The sequence shown here is derived from an EMBL/GenBank/DDBJ whole genome shotgun (WGS) entry which is preliminary data.</text>
</comment>
<dbReference type="PRINTS" id="PR00038">
    <property type="entry name" value="HTHLUXR"/>
</dbReference>
<name>A0ABU1FVT7_9MICC</name>
<keyword evidence="1" id="KW-0805">Transcription regulation</keyword>
<dbReference type="Pfam" id="PF13191">
    <property type="entry name" value="AAA_16"/>
    <property type="match status" value="1"/>
</dbReference>
<dbReference type="SUPFAM" id="SSF52540">
    <property type="entry name" value="P-loop containing nucleoside triphosphate hydrolases"/>
    <property type="match status" value="1"/>
</dbReference>
<dbReference type="InterPro" id="IPR041664">
    <property type="entry name" value="AAA_16"/>
</dbReference>